<dbReference type="InterPro" id="IPR043128">
    <property type="entry name" value="Rev_trsase/Diguanyl_cyclase"/>
</dbReference>
<dbReference type="PANTHER" id="PTHR37984">
    <property type="entry name" value="PROTEIN CBG26694"/>
    <property type="match status" value="1"/>
</dbReference>
<dbReference type="PANTHER" id="PTHR37984:SF8">
    <property type="entry name" value="CCHC-TYPE DOMAIN-CONTAINING PROTEIN"/>
    <property type="match status" value="1"/>
</dbReference>
<dbReference type="Pfam" id="PF00078">
    <property type="entry name" value="RVT_1"/>
    <property type="match status" value="1"/>
</dbReference>
<organism evidence="2 3">
    <name type="scientific">Plakobranchus ocellatus</name>
    <dbReference type="NCBI Taxonomy" id="259542"/>
    <lineage>
        <taxon>Eukaryota</taxon>
        <taxon>Metazoa</taxon>
        <taxon>Spiralia</taxon>
        <taxon>Lophotrochozoa</taxon>
        <taxon>Mollusca</taxon>
        <taxon>Gastropoda</taxon>
        <taxon>Heterobranchia</taxon>
        <taxon>Euthyneura</taxon>
        <taxon>Panpulmonata</taxon>
        <taxon>Sacoglossa</taxon>
        <taxon>Placobranchoidea</taxon>
        <taxon>Plakobranchidae</taxon>
        <taxon>Plakobranchus</taxon>
    </lineage>
</organism>
<name>A0AAV4DMM2_9GAST</name>
<dbReference type="AlphaFoldDB" id="A0AAV4DMM2"/>
<dbReference type="Gene3D" id="3.10.10.10">
    <property type="entry name" value="HIV Type 1 Reverse Transcriptase, subunit A, domain 1"/>
    <property type="match status" value="1"/>
</dbReference>
<accession>A0AAV4DMM2</accession>
<proteinExistence type="predicted"/>
<dbReference type="InterPro" id="IPR000477">
    <property type="entry name" value="RT_dom"/>
</dbReference>
<dbReference type="CDD" id="cd01647">
    <property type="entry name" value="RT_LTR"/>
    <property type="match status" value="1"/>
</dbReference>
<evidence type="ECO:0000259" key="1">
    <source>
        <dbReference type="Pfam" id="PF00078"/>
    </source>
</evidence>
<dbReference type="InterPro" id="IPR050951">
    <property type="entry name" value="Retrovirus_Pol_polyprotein"/>
</dbReference>
<dbReference type="Gene3D" id="3.30.70.270">
    <property type="match status" value="1"/>
</dbReference>
<evidence type="ECO:0000313" key="2">
    <source>
        <dbReference type="EMBL" id="GFO45285.1"/>
    </source>
</evidence>
<feature type="domain" description="Reverse transcriptase" evidence="1">
    <location>
        <begin position="8"/>
        <end position="88"/>
    </location>
</feature>
<dbReference type="SUPFAM" id="SSF56672">
    <property type="entry name" value="DNA/RNA polymerases"/>
    <property type="match status" value="1"/>
</dbReference>
<evidence type="ECO:0000313" key="3">
    <source>
        <dbReference type="Proteomes" id="UP000735302"/>
    </source>
</evidence>
<dbReference type="Proteomes" id="UP000735302">
    <property type="component" value="Unassembled WGS sequence"/>
</dbReference>
<keyword evidence="3" id="KW-1185">Reference proteome</keyword>
<comment type="caution">
    <text evidence="2">The sequence shown here is derived from an EMBL/GenBank/DDBJ whole genome shotgun (WGS) entry which is preliminary data.</text>
</comment>
<gene>
    <name evidence="2" type="ORF">PoB_007179000</name>
</gene>
<dbReference type="EMBL" id="BLXT01008033">
    <property type="protein sequence ID" value="GFO45285.1"/>
    <property type="molecule type" value="Genomic_DNA"/>
</dbReference>
<sequence length="92" mass="10599">MPLLDDLLHELCESRVFTKVDLRNGFWHVLLDTESSLLTTFQTCYGPYRWLRLPFGLSVSSEIFQRKILELFGALPGVVAIHDDAIIHGRNR</sequence>
<dbReference type="InterPro" id="IPR043502">
    <property type="entry name" value="DNA/RNA_pol_sf"/>
</dbReference>
<protein>
    <submittedName>
        <fullName evidence="2">Polyprotein</fullName>
    </submittedName>
</protein>
<reference evidence="2 3" key="1">
    <citation type="journal article" date="2021" name="Elife">
        <title>Chloroplast acquisition without the gene transfer in kleptoplastic sea slugs, Plakobranchus ocellatus.</title>
        <authorList>
            <person name="Maeda T."/>
            <person name="Takahashi S."/>
            <person name="Yoshida T."/>
            <person name="Shimamura S."/>
            <person name="Takaki Y."/>
            <person name="Nagai Y."/>
            <person name="Toyoda A."/>
            <person name="Suzuki Y."/>
            <person name="Arimoto A."/>
            <person name="Ishii H."/>
            <person name="Satoh N."/>
            <person name="Nishiyama T."/>
            <person name="Hasebe M."/>
            <person name="Maruyama T."/>
            <person name="Minagawa J."/>
            <person name="Obokata J."/>
            <person name="Shigenobu S."/>
        </authorList>
    </citation>
    <scope>NUCLEOTIDE SEQUENCE [LARGE SCALE GENOMIC DNA]</scope>
</reference>